<proteinExistence type="predicted"/>
<gene>
    <name evidence="2" type="ORF">PROFUN_10686</name>
</gene>
<comment type="caution">
    <text evidence="2">The sequence shown here is derived from an EMBL/GenBank/DDBJ whole genome shotgun (WGS) entry which is preliminary data.</text>
</comment>
<feature type="region of interest" description="Disordered" evidence="1">
    <location>
        <begin position="1"/>
        <end position="29"/>
    </location>
</feature>
<evidence type="ECO:0000313" key="2">
    <source>
        <dbReference type="EMBL" id="PRP75508.1"/>
    </source>
</evidence>
<accession>A0A2P6MUW0</accession>
<feature type="compositionally biased region" description="Polar residues" evidence="1">
    <location>
        <begin position="7"/>
        <end position="29"/>
    </location>
</feature>
<evidence type="ECO:0000256" key="1">
    <source>
        <dbReference type="SAM" id="MobiDB-lite"/>
    </source>
</evidence>
<reference evidence="2 3" key="1">
    <citation type="journal article" date="2018" name="Genome Biol. Evol.">
        <title>Multiple Roots of Fruiting Body Formation in Amoebozoa.</title>
        <authorList>
            <person name="Hillmann F."/>
            <person name="Forbes G."/>
            <person name="Novohradska S."/>
            <person name="Ferling I."/>
            <person name="Riege K."/>
            <person name="Groth M."/>
            <person name="Westermann M."/>
            <person name="Marz M."/>
            <person name="Spaller T."/>
            <person name="Winckler T."/>
            <person name="Schaap P."/>
            <person name="Glockner G."/>
        </authorList>
    </citation>
    <scope>NUCLEOTIDE SEQUENCE [LARGE SCALE GENOMIC DNA]</scope>
    <source>
        <strain evidence="2 3">Jena</strain>
    </source>
</reference>
<dbReference type="EMBL" id="MDYQ01000380">
    <property type="protein sequence ID" value="PRP75508.1"/>
    <property type="molecule type" value="Genomic_DNA"/>
</dbReference>
<organism evidence="2 3">
    <name type="scientific">Planoprotostelium fungivorum</name>
    <dbReference type="NCBI Taxonomy" id="1890364"/>
    <lineage>
        <taxon>Eukaryota</taxon>
        <taxon>Amoebozoa</taxon>
        <taxon>Evosea</taxon>
        <taxon>Variosea</taxon>
        <taxon>Cavosteliida</taxon>
        <taxon>Cavosteliaceae</taxon>
        <taxon>Planoprotostelium</taxon>
    </lineage>
</organism>
<feature type="region of interest" description="Disordered" evidence="1">
    <location>
        <begin position="194"/>
        <end position="242"/>
    </location>
</feature>
<evidence type="ECO:0000313" key="3">
    <source>
        <dbReference type="Proteomes" id="UP000241769"/>
    </source>
</evidence>
<dbReference type="Proteomes" id="UP000241769">
    <property type="component" value="Unassembled WGS sequence"/>
</dbReference>
<dbReference type="AlphaFoldDB" id="A0A2P6MUW0"/>
<name>A0A2P6MUW0_9EUKA</name>
<dbReference type="InParanoid" id="A0A2P6MUW0"/>
<protein>
    <submittedName>
        <fullName evidence="2">Uncharacterized protein</fullName>
    </submittedName>
</protein>
<sequence length="409" mass="47317">MDLVSLRTRSSTQVAGNSQASATTPAPPTQSVVYGHHIRTKQFNESLFIKNDFKPKKTKEFLRVFQFVSDVKCWAQHSLSLIRQLSPSRPLHQLRQPQHSRFSQVRPGQFSQIHQLNKFSLNKQQRAQRDFNFNCTDEHARDFHNRIANTNQLIREVTETNRGLQRTLEQFIQAAHQTGDRAVRFGSLDLNTLEIRQTQSDPRGLPEEPVFDPDDNDTNPSQSGDPDLEQPTGTDSRGPDTEQCHFKRHRTATNNQLSVYNLPQQQDFQAKSTQGDVTKAEQHYLPKQQRTNKHTDKVVTWLLSINKYSHYLLSELPVHIQVNKVYTTWDNFLLSVYKMYYEPNSRMNVVAKLNQAEQGFTKTDELDGIVQDLFLGMGFEQSPFITQYNCRPFNGVESKRQELHQIFIA</sequence>
<keyword evidence="3" id="KW-1185">Reference proteome</keyword>
<feature type="non-terminal residue" evidence="2">
    <location>
        <position position="409"/>
    </location>
</feature>